<gene>
    <name evidence="14" type="ORF">FD35_GL000478</name>
</gene>
<keyword evidence="5" id="KW-0479">Metal-binding</keyword>
<evidence type="ECO:0000256" key="4">
    <source>
        <dbReference type="ARBA" id="ARBA00022598"/>
    </source>
</evidence>
<evidence type="ECO:0000259" key="12">
    <source>
        <dbReference type="Pfam" id="PF02875"/>
    </source>
</evidence>
<dbReference type="InterPro" id="IPR036615">
    <property type="entry name" value="Mur_ligase_C_dom_sf"/>
</dbReference>
<accession>A0A0R1RLQ2</accession>
<sequence>MATLTYETLINEMNQAMLAGDEDRVPLLRQVLAAVGQPDTQAPIIHVVGTNGKGSTVTLIADTLIAAGHKVGVFTSPAISDQREQIVINGQMIGKETFVRLYQTLLPIVRKIVPDDSSLTIFEWEVVIALAWFAEQHVDWMIIEAGLGGLMDATNAITSPRFSVFTHIALDHTRILGDTIAKIAQNKAGIIKPNTTVVMAPGQSDDAKAVIEQTAKRAHVPVMLAIKQTWFDNPQFGLDGTTVDVHWSSKTIWHHVHLNLAGQHQLANAATALTVLKQVAEHDSRIDEDAVRTGFNQAALPGRLTTLAATDKHPRLLVDGAHNPDGIQSLVRLLKQVAPTRRFTFVLGFLADKNVAGMLAELLPLAKQVVLTVPDQHQRVLPIDALTEMVGDTLAKLQLNDVAVFSTATARDALACLRKRNVEPPVIVTGSFYLIRALREAGLND</sequence>
<evidence type="ECO:0000256" key="6">
    <source>
        <dbReference type="ARBA" id="ARBA00022741"/>
    </source>
</evidence>
<evidence type="ECO:0000256" key="10">
    <source>
        <dbReference type="ARBA" id="ARBA00047493"/>
    </source>
</evidence>
<dbReference type="EMBL" id="AZFF01000001">
    <property type="protein sequence ID" value="KRL57457.1"/>
    <property type="molecule type" value="Genomic_DNA"/>
</dbReference>
<organism evidence="14 15">
    <name type="scientific">Furfurilactobacillus rossiae DSM 15814</name>
    <dbReference type="NCBI Taxonomy" id="1114972"/>
    <lineage>
        <taxon>Bacteria</taxon>
        <taxon>Bacillati</taxon>
        <taxon>Bacillota</taxon>
        <taxon>Bacilli</taxon>
        <taxon>Lactobacillales</taxon>
        <taxon>Lactobacillaceae</taxon>
        <taxon>Furfurilactobacillus</taxon>
    </lineage>
</organism>
<dbReference type="GO" id="GO:0046872">
    <property type="term" value="F:metal ion binding"/>
    <property type="evidence" value="ECO:0007669"/>
    <property type="project" value="UniProtKB-KW"/>
</dbReference>
<keyword evidence="4 11" id="KW-0436">Ligase</keyword>
<dbReference type="SUPFAM" id="SSF53244">
    <property type="entry name" value="MurD-like peptide ligases, peptide-binding domain"/>
    <property type="match status" value="1"/>
</dbReference>
<feature type="domain" description="Mur ligase central" evidence="13">
    <location>
        <begin position="47"/>
        <end position="275"/>
    </location>
</feature>
<reference evidence="14 15" key="1">
    <citation type="journal article" date="2015" name="Genome Announc.">
        <title>Expanding the biotechnology potential of lactobacilli through comparative genomics of 213 strains and associated genera.</title>
        <authorList>
            <person name="Sun Z."/>
            <person name="Harris H.M."/>
            <person name="McCann A."/>
            <person name="Guo C."/>
            <person name="Argimon S."/>
            <person name="Zhang W."/>
            <person name="Yang X."/>
            <person name="Jeffery I.B."/>
            <person name="Cooney J.C."/>
            <person name="Kagawa T.F."/>
            <person name="Liu W."/>
            <person name="Song Y."/>
            <person name="Salvetti E."/>
            <person name="Wrobel A."/>
            <person name="Rasinkangas P."/>
            <person name="Parkhill J."/>
            <person name="Rea M.C."/>
            <person name="O'Sullivan O."/>
            <person name="Ritari J."/>
            <person name="Douillard F.P."/>
            <person name="Paul Ross R."/>
            <person name="Yang R."/>
            <person name="Briner A.E."/>
            <person name="Felis G.E."/>
            <person name="de Vos W.M."/>
            <person name="Barrangou R."/>
            <person name="Klaenhammer T.R."/>
            <person name="Caufield P.W."/>
            <person name="Cui Y."/>
            <person name="Zhang H."/>
            <person name="O'Toole P.W."/>
        </authorList>
    </citation>
    <scope>NUCLEOTIDE SEQUENCE [LARGE SCALE GENOMIC DNA]</scope>
    <source>
        <strain evidence="14 15">DSM 15814</strain>
    </source>
</reference>
<dbReference type="InterPro" id="IPR004101">
    <property type="entry name" value="Mur_ligase_C"/>
</dbReference>
<dbReference type="GO" id="GO:0008841">
    <property type="term" value="F:dihydrofolate synthase activity"/>
    <property type="evidence" value="ECO:0007669"/>
    <property type="project" value="TreeGrafter"/>
</dbReference>
<dbReference type="STRING" id="1114972.FD35_GL000478"/>
<dbReference type="GO" id="GO:0004326">
    <property type="term" value="F:tetrahydrofolylpolyglutamate synthase activity"/>
    <property type="evidence" value="ECO:0007669"/>
    <property type="project" value="UniProtKB-EC"/>
</dbReference>
<evidence type="ECO:0000256" key="8">
    <source>
        <dbReference type="ARBA" id="ARBA00022842"/>
    </source>
</evidence>
<evidence type="ECO:0000313" key="15">
    <source>
        <dbReference type="Proteomes" id="UP000051999"/>
    </source>
</evidence>
<evidence type="ECO:0000256" key="7">
    <source>
        <dbReference type="ARBA" id="ARBA00022840"/>
    </source>
</evidence>
<comment type="similarity">
    <text evidence="2 11">Belongs to the folylpolyglutamate synthase family.</text>
</comment>
<evidence type="ECO:0000313" key="14">
    <source>
        <dbReference type="EMBL" id="KRL57457.1"/>
    </source>
</evidence>
<evidence type="ECO:0000259" key="13">
    <source>
        <dbReference type="Pfam" id="PF08245"/>
    </source>
</evidence>
<dbReference type="PIRSF" id="PIRSF001563">
    <property type="entry name" value="Folylpolyglu_synth"/>
    <property type="match status" value="1"/>
</dbReference>
<keyword evidence="7 11" id="KW-0067">ATP-binding</keyword>
<keyword evidence="15" id="KW-1185">Reference proteome</keyword>
<evidence type="ECO:0000256" key="3">
    <source>
        <dbReference type="ARBA" id="ARBA00013025"/>
    </source>
</evidence>
<dbReference type="RefSeq" id="WP_017261639.1">
    <property type="nucleotide sequence ID" value="NZ_AUAW01000001.1"/>
</dbReference>
<dbReference type="Gene3D" id="3.90.190.20">
    <property type="entry name" value="Mur ligase, C-terminal domain"/>
    <property type="match status" value="1"/>
</dbReference>
<evidence type="ECO:0000256" key="9">
    <source>
        <dbReference type="ARBA" id="ARBA00030592"/>
    </source>
</evidence>
<evidence type="ECO:0000256" key="1">
    <source>
        <dbReference type="ARBA" id="ARBA00001946"/>
    </source>
</evidence>
<comment type="catalytic activity">
    <reaction evidence="10">
        <text>(6S)-5,6,7,8-tetrahydrofolyl-(gamma-L-Glu)(n) + L-glutamate + ATP = (6S)-5,6,7,8-tetrahydrofolyl-(gamma-L-Glu)(n+1) + ADP + phosphate + H(+)</text>
        <dbReference type="Rhea" id="RHEA:10580"/>
        <dbReference type="Rhea" id="RHEA-COMP:14738"/>
        <dbReference type="Rhea" id="RHEA-COMP:14740"/>
        <dbReference type="ChEBI" id="CHEBI:15378"/>
        <dbReference type="ChEBI" id="CHEBI:29985"/>
        <dbReference type="ChEBI" id="CHEBI:30616"/>
        <dbReference type="ChEBI" id="CHEBI:43474"/>
        <dbReference type="ChEBI" id="CHEBI:141005"/>
        <dbReference type="ChEBI" id="CHEBI:456216"/>
        <dbReference type="EC" id="6.3.2.17"/>
    </reaction>
</comment>
<proteinExistence type="inferred from homology"/>
<evidence type="ECO:0000256" key="2">
    <source>
        <dbReference type="ARBA" id="ARBA00008276"/>
    </source>
</evidence>
<evidence type="ECO:0000256" key="5">
    <source>
        <dbReference type="ARBA" id="ARBA00022723"/>
    </source>
</evidence>
<name>A0A0R1RLQ2_9LACO</name>
<dbReference type="FunFam" id="3.40.1190.10:FF:000011">
    <property type="entry name" value="Folylpolyglutamate synthase/dihydrofolate synthase"/>
    <property type="match status" value="1"/>
</dbReference>
<dbReference type="EC" id="6.3.2.17" evidence="3"/>
<dbReference type="PANTHER" id="PTHR11136">
    <property type="entry name" value="FOLYLPOLYGLUTAMATE SYNTHASE-RELATED"/>
    <property type="match status" value="1"/>
</dbReference>
<comment type="caution">
    <text evidence="14">The sequence shown here is derived from an EMBL/GenBank/DDBJ whole genome shotgun (WGS) entry which is preliminary data.</text>
</comment>
<dbReference type="OrthoDB" id="9809356at2"/>
<dbReference type="InterPro" id="IPR001645">
    <property type="entry name" value="Folylpolyglutamate_synth"/>
</dbReference>
<dbReference type="GO" id="GO:0005737">
    <property type="term" value="C:cytoplasm"/>
    <property type="evidence" value="ECO:0007669"/>
    <property type="project" value="TreeGrafter"/>
</dbReference>
<protein>
    <recommendedName>
        <fullName evidence="3">tetrahydrofolate synthase</fullName>
        <ecNumber evidence="3">6.3.2.17</ecNumber>
    </recommendedName>
    <alternativeName>
        <fullName evidence="9">Tetrahydrofolylpolyglutamate synthase</fullName>
    </alternativeName>
</protein>
<dbReference type="NCBIfam" id="TIGR01499">
    <property type="entry name" value="folC"/>
    <property type="match status" value="1"/>
</dbReference>
<dbReference type="PANTHER" id="PTHR11136:SF0">
    <property type="entry name" value="DIHYDROFOLATE SYNTHETASE-RELATED"/>
    <property type="match status" value="1"/>
</dbReference>
<dbReference type="PATRIC" id="fig|1114972.6.peg.477"/>
<dbReference type="AlphaFoldDB" id="A0A0R1RLQ2"/>
<feature type="domain" description="Mur ligase C-terminal" evidence="12">
    <location>
        <begin position="302"/>
        <end position="418"/>
    </location>
</feature>
<dbReference type="GO" id="GO:0005524">
    <property type="term" value="F:ATP binding"/>
    <property type="evidence" value="ECO:0007669"/>
    <property type="project" value="UniProtKB-KW"/>
</dbReference>
<dbReference type="Gene3D" id="3.40.1190.10">
    <property type="entry name" value="Mur-like, catalytic domain"/>
    <property type="match status" value="1"/>
</dbReference>
<dbReference type="InterPro" id="IPR013221">
    <property type="entry name" value="Mur_ligase_cen"/>
</dbReference>
<dbReference type="Pfam" id="PF02875">
    <property type="entry name" value="Mur_ligase_C"/>
    <property type="match status" value="1"/>
</dbReference>
<dbReference type="InterPro" id="IPR036565">
    <property type="entry name" value="Mur-like_cat_sf"/>
</dbReference>
<comment type="cofactor">
    <cofactor evidence="1">
        <name>Mg(2+)</name>
        <dbReference type="ChEBI" id="CHEBI:18420"/>
    </cofactor>
</comment>
<dbReference type="Pfam" id="PF08245">
    <property type="entry name" value="Mur_ligase_M"/>
    <property type="match status" value="1"/>
</dbReference>
<keyword evidence="6 11" id="KW-0547">Nucleotide-binding</keyword>
<dbReference type="SUPFAM" id="SSF53623">
    <property type="entry name" value="MurD-like peptide ligases, catalytic domain"/>
    <property type="match status" value="1"/>
</dbReference>
<dbReference type="eggNOG" id="COG0285">
    <property type="taxonomic scope" value="Bacteria"/>
</dbReference>
<keyword evidence="8" id="KW-0460">Magnesium</keyword>
<evidence type="ECO:0000256" key="11">
    <source>
        <dbReference type="PIRNR" id="PIRNR001563"/>
    </source>
</evidence>
<dbReference type="Proteomes" id="UP000051999">
    <property type="component" value="Unassembled WGS sequence"/>
</dbReference>